<dbReference type="AlphaFoldDB" id="A0A6L9SBP3"/>
<dbReference type="PANTHER" id="PTHR35936:SF17">
    <property type="entry name" value="ARGININE-BINDING EXTRACELLULAR PROTEIN ARTP"/>
    <property type="match status" value="1"/>
</dbReference>
<dbReference type="GO" id="GO:0016020">
    <property type="term" value="C:membrane"/>
    <property type="evidence" value="ECO:0007669"/>
    <property type="project" value="InterPro"/>
</dbReference>
<keyword evidence="7" id="KW-1185">Reference proteome</keyword>
<organism evidence="6 7">
    <name type="scientific">Phytoactinopolyspora halotolerans</name>
    <dbReference type="NCBI Taxonomy" id="1981512"/>
    <lineage>
        <taxon>Bacteria</taxon>
        <taxon>Bacillati</taxon>
        <taxon>Actinomycetota</taxon>
        <taxon>Actinomycetes</taxon>
        <taxon>Jiangellales</taxon>
        <taxon>Jiangellaceae</taxon>
        <taxon>Phytoactinopolyspora</taxon>
    </lineage>
</organism>
<protein>
    <submittedName>
        <fullName evidence="6">Transporter substrate-binding domain-containing protein</fullName>
    </submittedName>
</protein>
<evidence type="ECO:0000256" key="2">
    <source>
        <dbReference type="SAM" id="MobiDB-lite"/>
    </source>
</evidence>
<evidence type="ECO:0000256" key="1">
    <source>
        <dbReference type="ARBA" id="ARBA00022729"/>
    </source>
</evidence>
<dbReference type="GO" id="GO:0015276">
    <property type="term" value="F:ligand-gated monoatomic ion channel activity"/>
    <property type="evidence" value="ECO:0007669"/>
    <property type="project" value="InterPro"/>
</dbReference>
<keyword evidence="1 3" id="KW-0732">Signal</keyword>
<reference evidence="6 7" key="1">
    <citation type="submission" date="2020-02" db="EMBL/GenBank/DDBJ databases">
        <authorList>
            <person name="Li X.-J."/>
            <person name="Han X.-M."/>
        </authorList>
    </citation>
    <scope>NUCLEOTIDE SEQUENCE [LARGE SCALE GENOMIC DNA]</scope>
    <source>
        <strain evidence="6 7">CCTCC AB 2017055</strain>
    </source>
</reference>
<comment type="caution">
    <text evidence="6">The sequence shown here is derived from an EMBL/GenBank/DDBJ whole genome shotgun (WGS) entry which is preliminary data.</text>
</comment>
<evidence type="ECO:0000256" key="3">
    <source>
        <dbReference type="SAM" id="SignalP"/>
    </source>
</evidence>
<dbReference type="Proteomes" id="UP000475214">
    <property type="component" value="Unassembled WGS sequence"/>
</dbReference>
<dbReference type="Pfam" id="PF00497">
    <property type="entry name" value="SBP_bac_3"/>
    <property type="match status" value="1"/>
</dbReference>
<proteinExistence type="predicted"/>
<dbReference type="InterPro" id="IPR001320">
    <property type="entry name" value="Iontro_rcpt_C"/>
</dbReference>
<dbReference type="Gene3D" id="3.40.190.10">
    <property type="entry name" value="Periplasmic binding protein-like II"/>
    <property type="match status" value="2"/>
</dbReference>
<dbReference type="EMBL" id="JAAGOA010000015">
    <property type="protein sequence ID" value="NEE02547.1"/>
    <property type="molecule type" value="Genomic_DNA"/>
</dbReference>
<evidence type="ECO:0000313" key="6">
    <source>
        <dbReference type="EMBL" id="NEE02547.1"/>
    </source>
</evidence>
<dbReference type="InterPro" id="IPR001638">
    <property type="entry name" value="Solute-binding_3/MltF_N"/>
</dbReference>
<feature type="domain" description="Ionotropic glutamate receptor C-terminal" evidence="5">
    <location>
        <begin position="55"/>
        <end position="278"/>
    </location>
</feature>
<dbReference type="SUPFAM" id="SSF53850">
    <property type="entry name" value="Periplasmic binding protein-like II"/>
    <property type="match status" value="1"/>
</dbReference>
<feature type="region of interest" description="Disordered" evidence="2">
    <location>
        <begin position="21"/>
        <end position="44"/>
    </location>
</feature>
<accession>A0A6L9SBP3</accession>
<dbReference type="SMART" id="SM00062">
    <property type="entry name" value="PBPb"/>
    <property type="match status" value="1"/>
</dbReference>
<feature type="signal peptide" evidence="3">
    <location>
        <begin position="1"/>
        <end position="20"/>
    </location>
</feature>
<dbReference type="PROSITE" id="PS51257">
    <property type="entry name" value="PROKAR_LIPOPROTEIN"/>
    <property type="match status" value="1"/>
</dbReference>
<evidence type="ECO:0000259" key="5">
    <source>
        <dbReference type="SMART" id="SM00079"/>
    </source>
</evidence>
<gene>
    <name evidence="6" type="ORF">G1H10_20475</name>
</gene>
<dbReference type="SMART" id="SM00079">
    <property type="entry name" value="PBPe"/>
    <property type="match status" value="1"/>
</dbReference>
<dbReference type="PANTHER" id="PTHR35936">
    <property type="entry name" value="MEMBRANE-BOUND LYTIC MUREIN TRANSGLYCOSYLASE F"/>
    <property type="match status" value="1"/>
</dbReference>
<evidence type="ECO:0000313" key="7">
    <source>
        <dbReference type="Proteomes" id="UP000475214"/>
    </source>
</evidence>
<feature type="domain" description="Solute-binding protein family 3/N-terminal" evidence="4">
    <location>
        <begin position="55"/>
        <end position="279"/>
    </location>
</feature>
<evidence type="ECO:0000259" key="4">
    <source>
        <dbReference type="SMART" id="SM00062"/>
    </source>
</evidence>
<feature type="chain" id="PRO_5027009393" evidence="3">
    <location>
        <begin position="21"/>
        <end position="280"/>
    </location>
</feature>
<name>A0A6L9SBP3_9ACTN</name>
<sequence length="280" mass="29689">MRRAILGAAAAGLLLLSACGDDDEPTTTSNGEDTPAADGEGAPASEDLELVSDGTLTVCSDVPYPPFEIEDSDAPSGYSGFDIDIVQAIADGLGLELVVQDVGFDALQSGTVLAAGQCDLGASAMTITEERKENLDFSDPYYDSLQSLLVPVDSDIDSLDDLAGQALGVQQGTTGKAYAEENAPEDTEITDFPSDGELWPALQAGTIAGILQDFPVNDEHATADEGYHIVETYETDEQYGFAFPKDEKPALLAAVNEQLQELRDNGTYDEIYNTYFSTDS</sequence>